<sequence>MSSASGQHESDRQCDNHHSEASSRGAQPQMACHVSLESQKCEDQRDFLVKKNSENLAKMSSGI</sequence>
<dbReference type="AlphaFoldDB" id="A0A5B7J2N7"/>
<keyword evidence="3" id="KW-1185">Reference proteome</keyword>
<accession>A0A5B7J2N7</accession>
<protein>
    <submittedName>
        <fullName evidence="2">Uncharacterized protein</fullName>
    </submittedName>
</protein>
<evidence type="ECO:0000256" key="1">
    <source>
        <dbReference type="SAM" id="MobiDB-lite"/>
    </source>
</evidence>
<feature type="compositionally biased region" description="Basic and acidic residues" evidence="1">
    <location>
        <begin position="8"/>
        <end position="21"/>
    </location>
</feature>
<comment type="caution">
    <text evidence="2">The sequence shown here is derived from an EMBL/GenBank/DDBJ whole genome shotgun (WGS) entry which is preliminary data.</text>
</comment>
<dbReference type="EMBL" id="VSRR010072333">
    <property type="protein sequence ID" value="MPC86734.1"/>
    <property type="molecule type" value="Genomic_DNA"/>
</dbReference>
<evidence type="ECO:0000313" key="2">
    <source>
        <dbReference type="EMBL" id="MPC86734.1"/>
    </source>
</evidence>
<organism evidence="2 3">
    <name type="scientific">Portunus trituberculatus</name>
    <name type="common">Swimming crab</name>
    <name type="synonym">Neptunus trituberculatus</name>
    <dbReference type="NCBI Taxonomy" id="210409"/>
    <lineage>
        <taxon>Eukaryota</taxon>
        <taxon>Metazoa</taxon>
        <taxon>Ecdysozoa</taxon>
        <taxon>Arthropoda</taxon>
        <taxon>Crustacea</taxon>
        <taxon>Multicrustacea</taxon>
        <taxon>Malacostraca</taxon>
        <taxon>Eumalacostraca</taxon>
        <taxon>Eucarida</taxon>
        <taxon>Decapoda</taxon>
        <taxon>Pleocyemata</taxon>
        <taxon>Brachyura</taxon>
        <taxon>Eubrachyura</taxon>
        <taxon>Portunoidea</taxon>
        <taxon>Portunidae</taxon>
        <taxon>Portuninae</taxon>
        <taxon>Portunus</taxon>
    </lineage>
</organism>
<name>A0A5B7J2N7_PORTR</name>
<feature type="region of interest" description="Disordered" evidence="1">
    <location>
        <begin position="1"/>
        <end position="38"/>
    </location>
</feature>
<dbReference type="Proteomes" id="UP000324222">
    <property type="component" value="Unassembled WGS sequence"/>
</dbReference>
<evidence type="ECO:0000313" key="3">
    <source>
        <dbReference type="Proteomes" id="UP000324222"/>
    </source>
</evidence>
<proteinExistence type="predicted"/>
<reference evidence="2 3" key="1">
    <citation type="submission" date="2019-05" db="EMBL/GenBank/DDBJ databases">
        <title>Another draft genome of Portunus trituberculatus and its Hox gene families provides insights of decapod evolution.</title>
        <authorList>
            <person name="Jeong J.-H."/>
            <person name="Song I."/>
            <person name="Kim S."/>
            <person name="Choi T."/>
            <person name="Kim D."/>
            <person name="Ryu S."/>
            <person name="Kim W."/>
        </authorList>
    </citation>
    <scope>NUCLEOTIDE SEQUENCE [LARGE SCALE GENOMIC DNA]</scope>
    <source>
        <tissue evidence="2">Muscle</tissue>
    </source>
</reference>
<gene>
    <name evidence="2" type="ORF">E2C01_081570</name>
</gene>